<dbReference type="PANTHER" id="PTHR39327:SF1">
    <property type="entry name" value="BLR5470 PROTEIN"/>
    <property type="match status" value="1"/>
</dbReference>
<dbReference type="EMBL" id="LNYH01000002">
    <property type="protein sequence ID" value="KTD35146.1"/>
    <property type="molecule type" value="Genomic_DNA"/>
</dbReference>
<keyword evidence="3" id="KW-1185">Reference proteome</keyword>
<dbReference type="InterPro" id="IPR010319">
    <property type="entry name" value="Transglutaminase-like_Cys_pept"/>
</dbReference>
<dbReference type="Pfam" id="PF06035">
    <property type="entry name" value="Peptidase_C93"/>
    <property type="match status" value="1"/>
</dbReference>
<organism evidence="2 3">
    <name type="scientific">Legionella israelensis</name>
    <dbReference type="NCBI Taxonomy" id="454"/>
    <lineage>
        <taxon>Bacteria</taxon>
        <taxon>Pseudomonadati</taxon>
        <taxon>Pseudomonadota</taxon>
        <taxon>Gammaproteobacteria</taxon>
        <taxon>Legionellales</taxon>
        <taxon>Legionellaceae</taxon>
        <taxon>Legionella</taxon>
    </lineage>
</organism>
<evidence type="ECO:0000313" key="2">
    <source>
        <dbReference type="EMBL" id="KTD35146.1"/>
    </source>
</evidence>
<dbReference type="Proteomes" id="UP000054761">
    <property type="component" value="Unassembled WGS sequence"/>
</dbReference>
<dbReference type="STRING" id="454.Lisr_0038"/>
<proteinExistence type="predicted"/>
<comment type="caution">
    <text evidence="2">The sequence shown here is derived from an EMBL/GenBank/DDBJ whole genome shotgun (WGS) entry which is preliminary data.</text>
</comment>
<evidence type="ECO:0000313" key="3">
    <source>
        <dbReference type="Proteomes" id="UP000054761"/>
    </source>
</evidence>
<dbReference type="PANTHER" id="PTHR39327">
    <property type="match status" value="1"/>
</dbReference>
<sequence>MFQEDWSLLRGLLNKIRILINGCLLIGLIGGGVYVHASPALIISPDKIAQMEKKYKGDVKRRFHAWSNLIKSHKKLPIEKKLSSTNKFFNVFQFQSDAVYKGAGDYWKTPDEFIVDASGDCEDFSIAKYFTLLAMGVPMEKLRITYVKSLRLDQAHMILAYYKTPDAEPLILDNLEPRILPASQRPDLIPVYSFNGDGLWLAKQRERDKYLGQNRLSKWQRVIERIKQMGKRP</sequence>
<name>A0A0W0WS45_9GAMM</name>
<accession>A0A0W0WS45</accession>
<keyword evidence="1" id="KW-1133">Transmembrane helix</keyword>
<evidence type="ECO:0000256" key="1">
    <source>
        <dbReference type="SAM" id="Phobius"/>
    </source>
</evidence>
<dbReference type="RefSeq" id="WP_082636451.1">
    <property type="nucleotide sequence ID" value="NZ_CAAAJA010000016.1"/>
</dbReference>
<keyword evidence="1" id="KW-0812">Transmembrane</keyword>
<protein>
    <submittedName>
        <fullName evidence="2">Periplasmic protein</fullName>
    </submittedName>
</protein>
<keyword evidence="1" id="KW-0472">Membrane</keyword>
<dbReference type="AlphaFoldDB" id="A0A0W0WS45"/>
<dbReference type="PATRIC" id="fig|454.4.peg.39"/>
<reference evidence="2 3" key="1">
    <citation type="submission" date="2015-11" db="EMBL/GenBank/DDBJ databases">
        <title>Genomic analysis of 38 Legionella species identifies large and diverse effector repertoires.</title>
        <authorList>
            <person name="Burstein D."/>
            <person name="Amaro F."/>
            <person name="Zusman T."/>
            <person name="Lifshitz Z."/>
            <person name="Cohen O."/>
            <person name="Gilbert J.A."/>
            <person name="Pupko T."/>
            <person name="Shuman H.A."/>
            <person name="Segal G."/>
        </authorList>
    </citation>
    <scope>NUCLEOTIDE SEQUENCE [LARGE SCALE GENOMIC DNA]</scope>
    <source>
        <strain evidence="2 3">Bercovier 4</strain>
    </source>
</reference>
<gene>
    <name evidence="2" type="ORF">Lisr_0038</name>
</gene>
<feature type="transmembrane region" description="Helical" evidence="1">
    <location>
        <begin position="18"/>
        <end position="37"/>
    </location>
</feature>
<dbReference type="Gene3D" id="3.10.620.30">
    <property type="match status" value="1"/>
</dbReference>